<keyword evidence="2 4" id="KW-0238">DNA-binding</keyword>
<evidence type="ECO:0000256" key="3">
    <source>
        <dbReference type="ARBA" id="ARBA00023163"/>
    </source>
</evidence>
<organism evidence="7 8">
    <name type="scientific">Lautropia mirabilis ATCC 51599</name>
    <dbReference type="NCBI Taxonomy" id="887898"/>
    <lineage>
        <taxon>Bacteria</taxon>
        <taxon>Pseudomonadati</taxon>
        <taxon>Pseudomonadota</taxon>
        <taxon>Betaproteobacteria</taxon>
        <taxon>Burkholderiales</taxon>
        <taxon>Burkholderiaceae</taxon>
        <taxon>Lautropia</taxon>
    </lineage>
</organism>
<dbReference type="Gene3D" id="1.10.357.10">
    <property type="entry name" value="Tetracycline Repressor, domain 2"/>
    <property type="match status" value="1"/>
</dbReference>
<dbReference type="SUPFAM" id="SSF48498">
    <property type="entry name" value="Tetracyclin repressor-like, C-terminal domain"/>
    <property type="match status" value="1"/>
</dbReference>
<evidence type="ECO:0000256" key="4">
    <source>
        <dbReference type="PROSITE-ProRule" id="PRU00335"/>
    </source>
</evidence>
<name>E7RUA3_9BURK</name>
<accession>E7RUA3</accession>
<dbReference type="STRING" id="887898.HMPREF0551_0069"/>
<dbReference type="Pfam" id="PF00440">
    <property type="entry name" value="TetR_N"/>
    <property type="match status" value="1"/>
</dbReference>
<feature type="region of interest" description="Disordered" evidence="5">
    <location>
        <begin position="226"/>
        <end position="248"/>
    </location>
</feature>
<dbReference type="PRINTS" id="PR00455">
    <property type="entry name" value="HTHTETR"/>
</dbReference>
<evidence type="ECO:0000313" key="7">
    <source>
        <dbReference type="EMBL" id="EFV95886.1"/>
    </source>
</evidence>
<dbReference type="InterPro" id="IPR050109">
    <property type="entry name" value="HTH-type_TetR-like_transc_reg"/>
</dbReference>
<dbReference type="FunFam" id="1.10.10.60:FF:000141">
    <property type="entry name" value="TetR family transcriptional regulator"/>
    <property type="match status" value="1"/>
</dbReference>
<evidence type="ECO:0000256" key="1">
    <source>
        <dbReference type="ARBA" id="ARBA00023015"/>
    </source>
</evidence>
<dbReference type="InterPro" id="IPR009057">
    <property type="entry name" value="Homeodomain-like_sf"/>
</dbReference>
<dbReference type="InterPro" id="IPR036271">
    <property type="entry name" value="Tet_transcr_reg_TetR-rel_C_sf"/>
</dbReference>
<evidence type="ECO:0000256" key="5">
    <source>
        <dbReference type="SAM" id="MobiDB-lite"/>
    </source>
</evidence>
<proteinExistence type="predicted"/>
<gene>
    <name evidence="7" type="ORF">HMPREF0551_0069</name>
</gene>
<dbReference type="PANTHER" id="PTHR30055:SF223">
    <property type="entry name" value="HTH-TYPE TRANSCRIPTIONAL REGULATOR UIDR"/>
    <property type="match status" value="1"/>
</dbReference>
<reference evidence="7 8" key="1">
    <citation type="submission" date="2010-12" db="EMBL/GenBank/DDBJ databases">
        <authorList>
            <person name="Muzny D."/>
            <person name="Qin X."/>
            <person name="Deng J."/>
            <person name="Jiang H."/>
            <person name="Liu Y."/>
            <person name="Qu J."/>
            <person name="Song X.-Z."/>
            <person name="Zhang L."/>
            <person name="Thornton R."/>
            <person name="Coyle M."/>
            <person name="Francisco L."/>
            <person name="Jackson L."/>
            <person name="Javaid M."/>
            <person name="Korchina V."/>
            <person name="Kovar C."/>
            <person name="Mata R."/>
            <person name="Mathew T."/>
            <person name="Ngo R."/>
            <person name="Nguyen L."/>
            <person name="Nguyen N."/>
            <person name="Okwuonu G."/>
            <person name="Ongeri F."/>
            <person name="Pham C."/>
            <person name="Simmons D."/>
            <person name="Wilczek-Boney K."/>
            <person name="Hale W."/>
            <person name="Jakkamsetti A."/>
            <person name="Pham P."/>
            <person name="Ruth R."/>
            <person name="San Lucas F."/>
            <person name="Warren J."/>
            <person name="Zhang J."/>
            <person name="Zhao Z."/>
            <person name="Zhou C."/>
            <person name="Zhu D."/>
            <person name="Lee S."/>
            <person name="Bess C."/>
            <person name="Blankenburg K."/>
            <person name="Forbes L."/>
            <person name="Fu Q."/>
            <person name="Gubbala S."/>
            <person name="Hirani K."/>
            <person name="Jayaseelan J.C."/>
            <person name="Lara F."/>
            <person name="Munidasa M."/>
            <person name="Palculict T."/>
            <person name="Patil S."/>
            <person name="Pu L.-L."/>
            <person name="Saada N."/>
            <person name="Tang L."/>
            <person name="Weissenberger G."/>
            <person name="Zhu Y."/>
            <person name="Hemphill L."/>
            <person name="Shang Y."/>
            <person name="Youmans B."/>
            <person name="Ayvaz T."/>
            <person name="Ross M."/>
            <person name="Santibanez J."/>
            <person name="Aqrawi P."/>
            <person name="Gross S."/>
            <person name="Joshi V."/>
            <person name="Fowler G."/>
            <person name="Nazareth L."/>
            <person name="Reid J."/>
            <person name="Worley K."/>
            <person name="Petrosino J."/>
            <person name="Highlander S."/>
            <person name="Gibbs R."/>
        </authorList>
    </citation>
    <scope>NUCLEOTIDE SEQUENCE [LARGE SCALE GENOMIC DNA]</scope>
    <source>
        <strain evidence="7 8">ATCC 51599</strain>
    </source>
</reference>
<dbReference type="SUPFAM" id="SSF46689">
    <property type="entry name" value="Homeodomain-like"/>
    <property type="match status" value="1"/>
</dbReference>
<dbReference type="AlphaFoldDB" id="E7RUA3"/>
<dbReference type="Proteomes" id="UP000011021">
    <property type="component" value="Unassembled WGS sequence"/>
</dbReference>
<feature type="compositionally biased region" description="Polar residues" evidence="5">
    <location>
        <begin position="1"/>
        <end position="10"/>
    </location>
</feature>
<keyword evidence="1" id="KW-0805">Transcription regulation</keyword>
<evidence type="ECO:0000256" key="2">
    <source>
        <dbReference type="ARBA" id="ARBA00023125"/>
    </source>
</evidence>
<dbReference type="HOGENOM" id="CLU_069356_27_2_4"/>
<dbReference type="eggNOG" id="COG1309">
    <property type="taxonomic scope" value="Bacteria"/>
</dbReference>
<dbReference type="GO" id="GO:0000976">
    <property type="term" value="F:transcription cis-regulatory region binding"/>
    <property type="evidence" value="ECO:0007669"/>
    <property type="project" value="TreeGrafter"/>
</dbReference>
<keyword evidence="3" id="KW-0804">Transcription</keyword>
<dbReference type="EMBL" id="AEQP01000001">
    <property type="protein sequence ID" value="EFV95886.1"/>
    <property type="molecule type" value="Genomic_DNA"/>
</dbReference>
<dbReference type="PROSITE" id="PS50977">
    <property type="entry name" value="HTH_TETR_2"/>
    <property type="match status" value="1"/>
</dbReference>
<feature type="domain" description="HTH tetR-type" evidence="6">
    <location>
        <begin position="25"/>
        <end position="85"/>
    </location>
</feature>
<dbReference type="Gene3D" id="1.10.10.60">
    <property type="entry name" value="Homeodomain-like"/>
    <property type="match status" value="1"/>
</dbReference>
<dbReference type="RefSeq" id="WP_005671761.1">
    <property type="nucleotide sequence ID" value="NZ_CP146288.1"/>
</dbReference>
<dbReference type="Pfam" id="PF16859">
    <property type="entry name" value="TetR_C_11"/>
    <property type="match status" value="1"/>
</dbReference>
<feature type="region of interest" description="Disordered" evidence="5">
    <location>
        <begin position="1"/>
        <end position="22"/>
    </location>
</feature>
<keyword evidence="8" id="KW-1185">Reference proteome</keyword>
<sequence>MRQVNTTTPSPARCKRPRAWERRKEQRPGELLDAALEVFVARGYAAARLDDVAARAGVSKGTLYLYYAGKEDLFKAVVRATILPVIEQFRHHIEQATGSSEQLLADVLKGWWSCFSKPQMGGIMKLILGEASNFPEIARFFNDEVTLPTHEVIRRLVQRGIERGEFRQPCDLDTATHLIMSPLILKLVWNHSVGQCCKPIIDPADFIRHHADLVLTLLRPDTATAAPCASTHTPDAPAQDALPPPLPA</sequence>
<dbReference type="PANTHER" id="PTHR30055">
    <property type="entry name" value="HTH-TYPE TRANSCRIPTIONAL REGULATOR RUTR"/>
    <property type="match status" value="1"/>
</dbReference>
<protein>
    <submittedName>
        <fullName evidence="7">Transcriptional regulator, TetR family</fullName>
    </submittedName>
</protein>
<evidence type="ECO:0000259" key="6">
    <source>
        <dbReference type="PROSITE" id="PS50977"/>
    </source>
</evidence>
<dbReference type="InterPro" id="IPR001647">
    <property type="entry name" value="HTH_TetR"/>
</dbReference>
<evidence type="ECO:0000313" key="8">
    <source>
        <dbReference type="Proteomes" id="UP000011021"/>
    </source>
</evidence>
<dbReference type="GO" id="GO:0003700">
    <property type="term" value="F:DNA-binding transcription factor activity"/>
    <property type="evidence" value="ECO:0007669"/>
    <property type="project" value="TreeGrafter"/>
</dbReference>
<feature type="DNA-binding region" description="H-T-H motif" evidence="4">
    <location>
        <begin position="48"/>
        <end position="67"/>
    </location>
</feature>
<dbReference type="InterPro" id="IPR011075">
    <property type="entry name" value="TetR_C"/>
</dbReference>
<comment type="caution">
    <text evidence="7">The sequence shown here is derived from an EMBL/GenBank/DDBJ whole genome shotgun (WGS) entry which is preliminary data.</text>
</comment>